<keyword evidence="1" id="KW-0472">Membrane</keyword>
<keyword evidence="3" id="KW-1185">Reference proteome</keyword>
<dbReference type="RefSeq" id="WP_380705871.1">
    <property type="nucleotide sequence ID" value="NZ_JBHSAP010000018.1"/>
</dbReference>
<dbReference type="Proteomes" id="UP001595843">
    <property type="component" value="Unassembled WGS sequence"/>
</dbReference>
<evidence type="ECO:0000313" key="3">
    <source>
        <dbReference type="Proteomes" id="UP001595843"/>
    </source>
</evidence>
<protein>
    <recommendedName>
        <fullName evidence="4">Spore coat protein</fullName>
    </recommendedName>
</protein>
<dbReference type="EMBL" id="JBHSAP010000018">
    <property type="protein sequence ID" value="MFC4078040.1"/>
    <property type="molecule type" value="Genomic_DNA"/>
</dbReference>
<evidence type="ECO:0000256" key="1">
    <source>
        <dbReference type="SAM" id="Phobius"/>
    </source>
</evidence>
<evidence type="ECO:0008006" key="4">
    <source>
        <dbReference type="Google" id="ProtNLM"/>
    </source>
</evidence>
<feature type="transmembrane region" description="Helical" evidence="1">
    <location>
        <begin position="62"/>
        <end position="82"/>
    </location>
</feature>
<keyword evidence="1" id="KW-1133">Transmembrane helix</keyword>
<sequence length="94" mass="11090">MVQENEQMLPAADPAFGFNGYPGYDPTQTWPTVNHYPDPMAGYEGFPDYGEDAYTQQFFPPFGFGFGFPFFPFFGFPFFRPFPFFGFPFRRRFW</sequence>
<evidence type="ECO:0000313" key="2">
    <source>
        <dbReference type="EMBL" id="MFC4078040.1"/>
    </source>
</evidence>
<proteinExistence type="predicted"/>
<gene>
    <name evidence="2" type="ORF">ACFOUO_14655</name>
</gene>
<accession>A0ABV8JJQ0</accession>
<organism evidence="2 3">
    <name type="scientific">Salinithrix halophila</name>
    <dbReference type="NCBI Taxonomy" id="1485204"/>
    <lineage>
        <taxon>Bacteria</taxon>
        <taxon>Bacillati</taxon>
        <taxon>Bacillota</taxon>
        <taxon>Bacilli</taxon>
        <taxon>Bacillales</taxon>
        <taxon>Thermoactinomycetaceae</taxon>
        <taxon>Salinithrix</taxon>
    </lineage>
</organism>
<comment type="caution">
    <text evidence="2">The sequence shown here is derived from an EMBL/GenBank/DDBJ whole genome shotgun (WGS) entry which is preliminary data.</text>
</comment>
<name>A0ABV8JJQ0_9BACL</name>
<keyword evidence="1" id="KW-0812">Transmembrane</keyword>
<reference evidence="3" key="1">
    <citation type="journal article" date="2019" name="Int. J. Syst. Evol. Microbiol.">
        <title>The Global Catalogue of Microorganisms (GCM) 10K type strain sequencing project: providing services to taxonomists for standard genome sequencing and annotation.</title>
        <authorList>
            <consortium name="The Broad Institute Genomics Platform"/>
            <consortium name="The Broad Institute Genome Sequencing Center for Infectious Disease"/>
            <person name="Wu L."/>
            <person name="Ma J."/>
        </authorList>
    </citation>
    <scope>NUCLEOTIDE SEQUENCE [LARGE SCALE GENOMIC DNA]</scope>
    <source>
        <strain evidence="3">IBRC-M 10813</strain>
    </source>
</reference>